<dbReference type="Proteomes" id="UP000636479">
    <property type="component" value="Unassembled WGS sequence"/>
</dbReference>
<name>A0A8H6W3G3_9AGAR</name>
<gene>
    <name evidence="2" type="ORF">MIND_00655300</name>
</gene>
<protein>
    <submittedName>
        <fullName evidence="2">Uncharacterized protein</fullName>
    </submittedName>
</protein>
<keyword evidence="3" id="KW-1185">Reference proteome</keyword>
<dbReference type="AlphaFoldDB" id="A0A8H6W3G3"/>
<dbReference type="OrthoDB" id="3119078at2759"/>
<evidence type="ECO:0000313" key="2">
    <source>
        <dbReference type="EMBL" id="KAF7304229.1"/>
    </source>
</evidence>
<dbReference type="RefSeq" id="XP_037221201.1">
    <property type="nucleotide sequence ID" value="XM_037363280.1"/>
</dbReference>
<comment type="caution">
    <text evidence="2">The sequence shown here is derived from an EMBL/GenBank/DDBJ whole genome shotgun (WGS) entry which is preliminary data.</text>
</comment>
<accession>A0A8H6W3G3</accession>
<evidence type="ECO:0000256" key="1">
    <source>
        <dbReference type="SAM" id="MobiDB-lite"/>
    </source>
</evidence>
<evidence type="ECO:0000313" key="3">
    <source>
        <dbReference type="Proteomes" id="UP000636479"/>
    </source>
</evidence>
<dbReference type="EMBL" id="JACAZF010000005">
    <property type="protein sequence ID" value="KAF7304229.1"/>
    <property type="molecule type" value="Genomic_DNA"/>
</dbReference>
<reference evidence="2" key="1">
    <citation type="submission" date="2020-05" db="EMBL/GenBank/DDBJ databases">
        <title>Mycena genomes resolve the evolution of fungal bioluminescence.</title>
        <authorList>
            <person name="Tsai I.J."/>
        </authorList>
    </citation>
    <scope>NUCLEOTIDE SEQUENCE</scope>
    <source>
        <strain evidence="2">171206Taipei</strain>
    </source>
</reference>
<proteinExistence type="predicted"/>
<sequence>MPYAQASHLAAMAEYLEALGLSEIAQLGYGAGEPPADDAQLFAGSIQLAYSGITAGLEPTTLHCSPFPALYGSHPGIANEHLERCPPLVCASAIGRFNELYNGVFVRLDRLTLAFVLGDDRQSIVAADLLQLVVNRAHVLMEALANKESMLDVDPVGYREVADRLNAVSTRTKIGFPRLSSSQFGVVVPPPPGSRLPTLEEFRVRPEDIRVEPEATPRTPRGRPCPAHPARVCPG</sequence>
<feature type="region of interest" description="Disordered" evidence="1">
    <location>
        <begin position="210"/>
        <end position="235"/>
    </location>
</feature>
<organism evidence="2 3">
    <name type="scientific">Mycena indigotica</name>
    <dbReference type="NCBI Taxonomy" id="2126181"/>
    <lineage>
        <taxon>Eukaryota</taxon>
        <taxon>Fungi</taxon>
        <taxon>Dikarya</taxon>
        <taxon>Basidiomycota</taxon>
        <taxon>Agaricomycotina</taxon>
        <taxon>Agaricomycetes</taxon>
        <taxon>Agaricomycetidae</taxon>
        <taxon>Agaricales</taxon>
        <taxon>Marasmiineae</taxon>
        <taxon>Mycenaceae</taxon>
        <taxon>Mycena</taxon>
    </lineage>
</organism>
<dbReference type="GeneID" id="59345796"/>